<evidence type="ECO:0000256" key="1">
    <source>
        <dbReference type="ARBA" id="ARBA00006739"/>
    </source>
</evidence>
<evidence type="ECO:0000313" key="5">
    <source>
        <dbReference type="EMBL" id="PQJ76954.1"/>
    </source>
</evidence>
<feature type="transmembrane region" description="Helical" evidence="4">
    <location>
        <begin position="355"/>
        <end position="373"/>
    </location>
</feature>
<evidence type="ECO:0000313" key="6">
    <source>
        <dbReference type="Proteomes" id="UP000239068"/>
    </source>
</evidence>
<evidence type="ECO:0000256" key="2">
    <source>
        <dbReference type="ARBA" id="ARBA00022676"/>
    </source>
</evidence>
<organism evidence="5 6">
    <name type="scientific">Polaribacter glomeratus</name>
    <dbReference type="NCBI Taxonomy" id="102"/>
    <lineage>
        <taxon>Bacteria</taxon>
        <taxon>Pseudomonadati</taxon>
        <taxon>Bacteroidota</taxon>
        <taxon>Flavobacteriia</taxon>
        <taxon>Flavobacteriales</taxon>
        <taxon>Flavobacteriaceae</taxon>
    </lineage>
</organism>
<accession>A0A2S7WH65</accession>
<dbReference type="Gene3D" id="3.90.550.10">
    <property type="entry name" value="Spore Coat Polysaccharide Biosynthesis Protein SpsA, Chain A"/>
    <property type="match status" value="1"/>
</dbReference>
<reference evidence="5 6" key="1">
    <citation type="submission" date="2016-12" db="EMBL/GenBank/DDBJ databases">
        <title>Trade-off between light-utilization and light-protection in marine flavobacteria.</title>
        <authorList>
            <person name="Kumagai Y."/>
            <person name="Yoshizawa S."/>
            <person name="Kogure K."/>
            <person name="Iwasaki W."/>
        </authorList>
    </citation>
    <scope>NUCLEOTIDE SEQUENCE [LARGE SCALE GENOMIC DNA]</scope>
    <source>
        <strain evidence="5 6">ATCC 43844</strain>
    </source>
</reference>
<keyword evidence="3" id="KW-0808">Transferase</keyword>
<dbReference type="Proteomes" id="UP000239068">
    <property type="component" value="Unassembled WGS sequence"/>
</dbReference>
<dbReference type="InterPro" id="IPR029044">
    <property type="entry name" value="Nucleotide-diphossugar_trans"/>
</dbReference>
<comment type="caution">
    <text evidence="5">The sequence shown here is derived from an EMBL/GenBank/DDBJ whole genome shotgun (WGS) entry which is preliminary data.</text>
</comment>
<feature type="transmembrane region" description="Helical" evidence="4">
    <location>
        <begin position="305"/>
        <end position="321"/>
    </location>
</feature>
<dbReference type="Pfam" id="PF13641">
    <property type="entry name" value="Glyco_tranf_2_3"/>
    <property type="match status" value="1"/>
</dbReference>
<evidence type="ECO:0000256" key="4">
    <source>
        <dbReference type="SAM" id="Phobius"/>
    </source>
</evidence>
<keyword evidence="2" id="KW-0328">Glycosyltransferase</keyword>
<keyword evidence="4" id="KW-1133">Transmembrane helix</keyword>
<name>A0A2S7WH65_9FLAO</name>
<keyword evidence="6" id="KW-1185">Reference proteome</keyword>
<proteinExistence type="inferred from homology"/>
<dbReference type="RefSeq" id="WP_105022274.1">
    <property type="nucleotide sequence ID" value="NZ_MSCM01000002.1"/>
</dbReference>
<dbReference type="GO" id="GO:0016757">
    <property type="term" value="F:glycosyltransferase activity"/>
    <property type="evidence" value="ECO:0007669"/>
    <property type="project" value="UniProtKB-KW"/>
</dbReference>
<feature type="transmembrane region" description="Helical" evidence="4">
    <location>
        <begin position="327"/>
        <end position="343"/>
    </location>
</feature>
<keyword evidence="4" id="KW-0812">Transmembrane</keyword>
<protein>
    <recommendedName>
        <fullName evidence="7">Glycosyl transferase family 2</fullName>
    </recommendedName>
</protein>
<comment type="similarity">
    <text evidence="1">Belongs to the glycosyltransferase 2 family.</text>
</comment>
<keyword evidence="4" id="KW-0472">Membrane</keyword>
<dbReference type="EMBL" id="MSCM01000002">
    <property type="protein sequence ID" value="PQJ76954.1"/>
    <property type="molecule type" value="Genomic_DNA"/>
</dbReference>
<dbReference type="OrthoDB" id="1523666at2"/>
<feature type="transmembrane region" description="Helical" evidence="4">
    <location>
        <begin position="6"/>
        <end position="28"/>
    </location>
</feature>
<dbReference type="PANTHER" id="PTHR43630">
    <property type="entry name" value="POLY-BETA-1,6-N-ACETYL-D-GLUCOSAMINE SYNTHASE"/>
    <property type="match status" value="1"/>
</dbReference>
<sequence>MIVFEILNFFLVLYLGASVLFLISYAILGKFHRKIKKPLNSKKNRFVVFIPAYKEDAVIYGVAKKALNQDYPSELFDIIVIADSFQQKTLDDLNLLPIIVKEVSFIKSTKAKALNKTMEELPETLYDIALILDADNVLALDFIAKINESFNAGFHVVQGHRTAKNTKGAFAMLDAMSEEINNNIFSKGHRAIGLSSRLVGSGMAVSYQLFKEIMKNVDVVVAGEDKELELTLLKRGYKIEYRDDAICYDEKVSQSEVFNNQRIRWISAQFHYFKKDFLTAFWHLIIKGNIDYFDKAFQMMLPPRLILHGFLFAAVIIAFFLSPELYFYVWLGIFLVNVLSYAISIPRRFYSIEMVHAFMSLPQAFFGVFITLFKASGVNANVGHTTHTYVDEEDTN</sequence>
<gene>
    <name evidence="5" type="ORF">BTO16_13925</name>
</gene>
<dbReference type="SUPFAM" id="SSF53448">
    <property type="entry name" value="Nucleotide-diphospho-sugar transferases"/>
    <property type="match status" value="1"/>
</dbReference>
<dbReference type="PANTHER" id="PTHR43630:SF1">
    <property type="entry name" value="POLY-BETA-1,6-N-ACETYL-D-GLUCOSAMINE SYNTHASE"/>
    <property type="match status" value="1"/>
</dbReference>
<evidence type="ECO:0008006" key="7">
    <source>
        <dbReference type="Google" id="ProtNLM"/>
    </source>
</evidence>
<dbReference type="AlphaFoldDB" id="A0A2S7WH65"/>
<evidence type="ECO:0000256" key="3">
    <source>
        <dbReference type="ARBA" id="ARBA00022679"/>
    </source>
</evidence>